<protein>
    <submittedName>
        <fullName evidence="1">Icos protein</fullName>
    </submittedName>
</protein>
<name>A0A0C9QEI1_9HYME</name>
<proteinExistence type="predicted"/>
<evidence type="ECO:0000313" key="1">
    <source>
        <dbReference type="EMBL" id="JAG82640.1"/>
    </source>
</evidence>
<gene>
    <name evidence="1" type="primary">Icos</name>
    <name evidence="1" type="ORF">g.66150</name>
</gene>
<reference evidence="1" key="1">
    <citation type="submission" date="2015-01" db="EMBL/GenBank/DDBJ databases">
        <title>Transcriptome Assembly of Fopius arisanus.</title>
        <authorList>
            <person name="Geib S."/>
        </authorList>
    </citation>
    <scope>NUCLEOTIDE SEQUENCE</scope>
</reference>
<accession>A0A0C9QEI1</accession>
<organism evidence="1">
    <name type="scientific">Fopius arisanus</name>
    <dbReference type="NCBI Taxonomy" id="64838"/>
    <lineage>
        <taxon>Eukaryota</taxon>
        <taxon>Metazoa</taxon>
        <taxon>Ecdysozoa</taxon>
        <taxon>Arthropoda</taxon>
        <taxon>Hexapoda</taxon>
        <taxon>Insecta</taxon>
        <taxon>Pterygota</taxon>
        <taxon>Neoptera</taxon>
        <taxon>Endopterygota</taxon>
        <taxon>Hymenoptera</taxon>
        <taxon>Apocrita</taxon>
        <taxon>Ichneumonoidea</taxon>
        <taxon>Braconidae</taxon>
        <taxon>Opiinae</taxon>
        <taxon>Fopius</taxon>
    </lineage>
</organism>
<dbReference type="AlphaFoldDB" id="A0A0C9QEI1"/>
<dbReference type="EMBL" id="GBYB01012873">
    <property type="protein sequence ID" value="JAG82640.1"/>
    <property type="molecule type" value="Transcribed_RNA"/>
</dbReference>
<sequence length="190" mass="22440">MPRKYRKISSKNTATYEVDDEPFDDECDCERKRKRKTGNKIHIKHRRNKLYHLEKNEVAVYTNFHVCYNEEPAESNEKIAESFQIVRNVPSLKSIAIASLLNERKYAKNDKTLHFVKKAMLWNSDVLLYKMRKVGSHVFDGLELTKLYKANVGEKFQHFQLCKECSEEYYFPAGEESLIYKHNQPIPDLS</sequence>